<keyword evidence="3" id="KW-0238">DNA-binding</keyword>
<dbReference type="GO" id="GO:0000160">
    <property type="term" value="P:phosphorelay signal transduction system"/>
    <property type="evidence" value="ECO:0007669"/>
    <property type="project" value="InterPro"/>
</dbReference>
<dbReference type="CDD" id="cd06170">
    <property type="entry name" value="LuxR_C_like"/>
    <property type="match status" value="1"/>
</dbReference>
<reference evidence="7" key="1">
    <citation type="submission" date="2024-07" db="EMBL/GenBank/DDBJ databases">
        <authorList>
            <person name="Biller S.J."/>
        </authorList>
    </citation>
    <scope>NUCLEOTIDE SEQUENCE</scope>
    <source>
        <strain evidence="7">WC2420</strain>
    </source>
</reference>
<dbReference type="InterPro" id="IPR001789">
    <property type="entry name" value="Sig_transdc_resp-reg_receiver"/>
</dbReference>
<dbReference type="Pfam" id="PF00196">
    <property type="entry name" value="GerE"/>
    <property type="match status" value="1"/>
</dbReference>
<sequence>MHINIVVADEFQLVRKGVISLISTMRSIERLENTSSFNIVADVSTPNELITVLSGKPVDLLILGYSLETFQNNSPIAALDGYALIKWLARKYPELKIIVISPYRHPQLIRMVLEMGVLGYISLNVSEKILERAIVSVINNEVYIEKGMMKTLFQGGDLNGKPISLKELEVLRLLCKGHNLTSIAGRMNLSIKTVSAHKLRAMSKLDVNSDCQLFCLLAETRLFNLSF</sequence>
<dbReference type="PANTHER" id="PTHR43214:SF17">
    <property type="entry name" value="TRANSCRIPTIONAL REGULATORY PROTEIN RCSB"/>
    <property type="match status" value="1"/>
</dbReference>
<accession>A0AB39VSN6</accession>
<dbReference type="PROSITE" id="PS50043">
    <property type="entry name" value="HTH_LUXR_2"/>
    <property type="match status" value="1"/>
</dbReference>
<comment type="caution">
    <text evidence="4">Lacks conserved residue(s) required for the propagation of feature annotation.</text>
</comment>
<evidence type="ECO:0000256" key="4">
    <source>
        <dbReference type="PROSITE-ProRule" id="PRU00169"/>
    </source>
</evidence>
<dbReference type="EMBL" id="CP165628">
    <property type="protein sequence ID" value="XDU72503.1"/>
    <property type="molecule type" value="Genomic_DNA"/>
</dbReference>
<feature type="domain" description="Response regulatory" evidence="6">
    <location>
        <begin position="4"/>
        <end position="138"/>
    </location>
</feature>
<feature type="domain" description="HTH luxR-type" evidence="5">
    <location>
        <begin position="156"/>
        <end position="221"/>
    </location>
</feature>
<dbReference type="InterPro" id="IPR016032">
    <property type="entry name" value="Sig_transdc_resp-reg_C-effctor"/>
</dbReference>
<dbReference type="InterPro" id="IPR000792">
    <property type="entry name" value="Tscrpt_reg_LuxR_C"/>
</dbReference>
<evidence type="ECO:0000259" key="5">
    <source>
        <dbReference type="PROSITE" id="PS50043"/>
    </source>
</evidence>
<dbReference type="PROSITE" id="PS50110">
    <property type="entry name" value="RESPONSE_REGULATORY"/>
    <property type="match status" value="1"/>
</dbReference>
<dbReference type="Gene3D" id="3.40.50.2300">
    <property type="match status" value="1"/>
</dbReference>
<evidence type="ECO:0000259" key="6">
    <source>
        <dbReference type="PROSITE" id="PS50110"/>
    </source>
</evidence>
<dbReference type="PRINTS" id="PR00038">
    <property type="entry name" value="HTHLUXR"/>
</dbReference>
<proteinExistence type="predicted"/>
<dbReference type="InterPro" id="IPR011006">
    <property type="entry name" value="CheY-like_superfamily"/>
</dbReference>
<dbReference type="GO" id="GO:0006355">
    <property type="term" value="P:regulation of DNA-templated transcription"/>
    <property type="evidence" value="ECO:0007669"/>
    <property type="project" value="InterPro"/>
</dbReference>
<dbReference type="RefSeq" id="WP_009638756.1">
    <property type="nucleotide sequence ID" value="NZ_CP165628.1"/>
</dbReference>
<dbReference type="SUPFAM" id="SSF46894">
    <property type="entry name" value="C-terminal effector domain of the bipartite response regulators"/>
    <property type="match status" value="1"/>
</dbReference>
<gene>
    <name evidence="7" type="ORF">AB3G37_24000</name>
</gene>
<name>A0AB39VSN6_9GAMM</name>
<keyword evidence="1" id="KW-0597">Phosphoprotein</keyword>
<dbReference type="CDD" id="cd17535">
    <property type="entry name" value="REC_NarL-like"/>
    <property type="match status" value="1"/>
</dbReference>
<dbReference type="SMART" id="SM00421">
    <property type="entry name" value="HTH_LUXR"/>
    <property type="match status" value="1"/>
</dbReference>
<dbReference type="SUPFAM" id="SSF52172">
    <property type="entry name" value="CheY-like"/>
    <property type="match status" value="1"/>
</dbReference>
<evidence type="ECO:0000256" key="1">
    <source>
        <dbReference type="ARBA" id="ARBA00022553"/>
    </source>
</evidence>
<organism evidence="7">
    <name type="scientific">Rouxiella sp. WC2420</name>
    <dbReference type="NCBI Taxonomy" id="3234145"/>
    <lineage>
        <taxon>Bacteria</taxon>
        <taxon>Pseudomonadati</taxon>
        <taxon>Pseudomonadota</taxon>
        <taxon>Gammaproteobacteria</taxon>
        <taxon>Enterobacterales</taxon>
        <taxon>Yersiniaceae</taxon>
        <taxon>Rouxiella</taxon>
    </lineage>
</organism>
<dbReference type="PANTHER" id="PTHR43214">
    <property type="entry name" value="TWO-COMPONENT RESPONSE REGULATOR"/>
    <property type="match status" value="1"/>
</dbReference>
<dbReference type="InterPro" id="IPR058245">
    <property type="entry name" value="NreC/VraR/RcsB-like_REC"/>
</dbReference>
<protein>
    <submittedName>
        <fullName evidence="7">LuxR C-terminal-related transcriptional regulator</fullName>
    </submittedName>
</protein>
<evidence type="ECO:0000256" key="2">
    <source>
        <dbReference type="ARBA" id="ARBA00023012"/>
    </source>
</evidence>
<dbReference type="AlphaFoldDB" id="A0AB39VSN6"/>
<evidence type="ECO:0000256" key="3">
    <source>
        <dbReference type="ARBA" id="ARBA00023125"/>
    </source>
</evidence>
<keyword evidence="2" id="KW-0902">Two-component regulatory system</keyword>
<dbReference type="GO" id="GO:0003677">
    <property type="term" value="F:DNA binding"/>
    <property type="evidence" value="ECO:0007669"/>
    <property type="project" value="UniProtKB-KW"/>
</dbReference>
<evidence type="ECO:0000313" key="7">
    <source>
        <dbReference type="EMBL" id="XDU72503.1"/>
    </source>
</evidence>
<dbReference type="InterPro" id="IPR039420">
    <property type="entry name" value="WalR-like"/>
</dbReference>